<dbReference type="GO" id="GO:0004312">
    <property type="term" value="F:fatty acid synthase activity"/>
    <property type="evidence" value="ECO:0007669"/>
    <property type="project" value="TreeGrafter"/>
</dbReference>
<evidence type="ECO:0008006" key="12">
    <source>
        <dbReference type="Google" id="ProtNLM"/>
    </source>
</evidence>
<dbReference type="GO" id="GO:0006633">
    <property type="term" value="P:fatty acid biosynthetic process"/>
    <property type="evidence" value="ECO:0007669"/>
    <property type="project" value="UniProtKB-KW"/>
</dbReference>
<evidence type="ECO:0000256" key="6">
    <source>
        <dbReference type="ARBA" id="ARBA00023098"/>
    </source>
</evidence>
<dbReference type="EMBL" id="JACSDZ010000003">
    <property type="protein sequence ID" value="KAF7409677.1"/>
    <property type="molecule type" value="Genomic_DNA"/>
</dbReference>
<gene>
    <name evidence="10" type="ORF">HZH68_004058</name>
</gene>
<dbReference type="GO" id="GO:0016491">
    <property type="term" value="F:oxidoreductase activity"/>
    <property type="evidence" value="ECO:0007669"/>
    <property type="project" value="UniProtKB-KW"/>
</dbReference>
<keyword evidence="7" id="KW-0275">Fatty acid biosynthesis</keyword>
<dbReference type="InterPro" id="IPR050091">
    <property type="entry name" value="PKS_NRPS_Biosynth_Enz"/>
</dbReference>
<evidence type="ECO:0000313" key="11">
    <source>
        <dbReference type="Proteomes" id="UP000617340"/>
    </source>
</evidence>
<evidence type="ECO:0000256" key="7">
    <source>
        <dbReference type="ARBA" id="ARBA00023160"/>
    </source>
</evidence>
<comment type="caution">
    <text evidence="10">The sequence shown here is derived from an EMBL/GenBank/DDBJ whole genome shotgun (WGS) entry which is preliminary data.</text>
</comment>
<reference evidence="10" key="1">
    <citation type="journal article" date="2020" name="G3 (Bethesda)">
        <title>High-Quality Assemblies for Three Invasive Social Wasps from the &lt;i&gt;Vespula&lt;/i&gt; Genus.</title>
        <authorList>
            <person name="Harrop T.W.R."/>
            <person name="Guhlin J."/>
            <person name="McLaughlin G.M."/>
            <person name="Permina E."/>
            <person name="Stockwell P."/>
            <person name="Gilligan J."/>
            <person name="Le Lec M.F."/>
            <person name="Gruber M.A.M."/>
            <person name="Quinn O."/>
            <person name="Lovegrove M."/>
            <person name="Duncan E.J."/>
            <person name="Remnant E.J."/>
            <person name="Van Eeckhoven J."/>
            <person name="Graham B."/>
            <person name="Knapp R.A."/>
            <person name="Langford K.W."/>
            <person name="Kronenberg Z."/>
            <person name="Press M.O."/>
            <person name="Eacker S.M."/>
            <person name="Wilson-Rankin E.E."/>
            <person name="Purcell J."/>
            <person name="Lester P.J."/>
            <person name="Dearden P.K."/>
        </authorList>
    </citation>
    <scope>NUCLEOTIDE SEQUENCE</scope>
    <source>
        <strain evidence="10">Linc-1</strain>
    </source>
</reference>
<dbReference type="PANTHER" id="PTHR43775:SF7">
    <property type="entry name" value="FATTY ACID SYNTHASE"/>
    <property type="match status" value="1"/>
</dbReference>
<keyword evidence="4" id="KW-0521">NADP</keyword>
<name>A0A834KPI0_VESGE</name>
<evidence type="ECO:0000256" key="8">
    <source>
        <dbReference type="ARBA" id="ARBA00023268"/>
    </source>
</evidence>
<evidence type="ECO:0000256" key="5">
    <source>
        <dbReference type="ARBA" id="ARBA00023002"/>
    </source>
</evidence>
<keyword evidence="3" id="KW-0276">Fatty acid metabolism</keyword>
<sequence length="243" mass="27853">MHEVAVTENTLRFPEASNEEEEKNNSSTPKIVSVMKTILGNYFLKFEQAHTLDSMSRMLLVRTYEATVDAGFISECIRRQLYSQLYVPPIPKYLCFTRNLMKMNRLLYRFYPTYTDICLLNFCLSYEIFSWTVPDSWSLEDAATVPCVYCTSIAAPHINGEMQKGERTLIHTSSGGIGQAAINLVLPEGCEVFTTVDTSEKRRFLKETIFCIDDRHTEYSRYYLGKIILQLISVVIVDSLVNS</sequence>
<keyword evidence="1" id="KW-0596">Phosphopantetheine</keyword>
<evidence type="ECO:0000256" key="3">
    <source>
        <dbReference type="ARBA" id="ARBA00022832"/>
    </source>
</evidence>
<evidence type="ECO:0000256" key="1">
    <source>
        <dbReference type="ARBA" id="ARBA00022450"/>
    </source>
</evidence>
<protein>
    <recommendedName>
        <fullName evidence="12">Fatty acid synthase</fullName>
    </recommendedName>
</protein>
<evidence type="ECO:0000313" key="10">
    <source>
        <dbReference type="EMBL" id="KAF7409677.1"/>
    </source>
</evidence>
<organism evidence="10 11">
    <name type="scientific">Vespula germanica</name>
    <name type="common">German yellow jacket</name>
    <name type="synonym">Paravespula germanica</name>
    <dbReference type="NCBI Taxonomy" id="30212"/>
    <lineage>
        <taxon>Eukaryota</taxon>
        <taxon>Metazoa</taxon>
        <taxon>Ecdysozoa</taxon>
        <taxon>Arthropoda</taxon>
        <taxon>Hexapoda</taxon>
        <taxon>Insecta</taxon>
        <taxon>Pterygota</taxon>
        <taxon>Neoptera</taxon>
        <taxon>Endopterygota</taxon>
        <taxon>Hymenoptera</taxon>
        <taxon>Apocrita</taxon>
        <taxon>Aculeata</taxon>
        <taxon>Vespoidea</taxon>
        <taxon>Vespidae</taxon>
        <taxon>Vespinae</taxon>
        <taxon>Vespula</taxon>
    </lineage>
</organism>
<keyword evidence="5" id="KW-0560">Oxidoreductase</keyword>
<evidence type="ECO:0000256" key="9">
    <source>
        <dbReference type="SAM" id="MobiDB-lite"/>
    </source>
</evidence>
<dbReference type="InterPro" id="IPR036291">
    <property type="entry name" value="NAD(P)-bd_dom_sf"/>
</dbReference>
<dbReference type="PANTHER" id="PTHR43775">
    <property type="entry name" value="FATTY ACID SYNTHASE"/>
    <property type="match status" value="1"/>
</dbReference>
<keyword evidence="8" id="KW-0511">Multifunctional enzyme</keyword>
<proteinExistence type="predicted"/>
<dbReference type="SUPFAM" id="SSF51735">
    <property type="entry name" value="NAD(P)-binding Rossmann-fold domains"/>
    <property type="match status" value="1"/>
</dbReference>
<dbReference type="Gene3D" id="3.90.180.10">
    <property type="entry name" value="Medium-chain alcohol dehydrogenases, catalytic domain"/>
    <property type="match status" value="1"/>
</dbReference>
<evidence type="ECO:0000256" key="2">
    <source>
        <dbReference type="ARBA" id="ARBA00022516"/>
    </source>
</evidence>
<keyword evidence="6" id="KW-0443">Lipid metabolism</keyword>
<keyword evidence="2" id="KW-0444">Lipid biosynthesis</keyword>
<dbReference type="AlphaFoldDB" id="A0A834KPI0"/>
<feature type="region of interest" description="Disordered" evidence="9">
    <location>
        <begin position="1"/>
        <end position="28"/>
    </location>
</feature>
<accession>A0A834KPI0</accession>
<evidence type="ECO:0000256" key="4">
    <source>
        <dbReference type="ARBA" id="ARBA00022857"/>
    </source>
</evidence>
<dbReference type="Proteomes" id="UP000617340">
    <property type="component" value="Unassembled WGS sequence"/>
</dbReference>
<keyword evidence="11" id="KW-1185">Reference proteome</keyword>